<feature type="domain" description="ABC transmembrane type-1" evidence="9">
    <location>
        <begin position="35"/>
        <end position="314"/>
    </location>
</feature>
<dbReference type="SUPFAM" id="SSF90123">
    <property type="entry name" value="ABC transporter transmembrane region"/>
    <property type="match status" value="1"/>
</dbReference>
<keyword evidence="11" id="KW-1185">Reference proteome</keyword>
<gene>
    <name evidence="10" type="ORF">LKD45_16610</name>
</gene>
<feature type="transmembrane region" description="Helical" evidence="7">
    <location>
        <begin position="61"/>
        <end position="81"/>
    </location>
</feature>
<evidence type="ECO:0000256" key="3">
    <source>
        <dbReference type="ARBA" id="ARBA00022741"/>
    </source>
</evidence>
<comment type="subcellular location">
    <subcellularLocation>
        <location evidence="1">Cell membrane</location>
        <topology evidence="1">Multi-pass membrane protein</topology>
    </subcellularLocation>
</comment>
<dbReference type="Pfam" id="PF00664">
    <property type="entry name" value="ABC_membrane"/>
    <property type="match status" value="1"/>
</dbReference>
<evidence type="ECO:0000256" key="5">
    <source>
        <dbReference type="ARBA" id="ARBA00022989"/>
    </source>
</evidence>
<evidence type="ECO:0000259" key="8">
    <source>
        <dbReference type="PROSITE" id="PS50893"/>
    </source>
</evidence>
<dbReference type="InterPro" id="IPR003439">
    <property type="entry name" value="ABC_transporter-like_ATP-bd"/>
</dbReference>
<protein>
    <submittedName>
        <fullName evidence="10">ABC transporter ATP-binding protein/permease</fullName>
    </submittedName>
</protein>
<evidence type="ECO:0000256" key="6">
    <source>
        <dbReference type="ARBA" id="ARBA00023136"/>
    </source>
</evidence>
<dbReference type="InterPro" id="IPR039421">
    <property type="entry name" value="Type_1_exporter"/>
</dbReference>
<proteinExistence type="predicted"/>
<dbReference type="PANTHER" id="PTHR43394">
    <property type="entry name" value="ATP-DEPENDENT PERMEASE MDL1, MITOCHONDRIAL"/>
    <property type="match status" value="1"/>
</dbReference>
<keyword evidence="3" id="KW-0547">Nucleotide-binding</keyword>
<dbReference type="RefSeq" id="WP_308729229.1">
    <property type="nucleotide sequence ID" value="NZ_JAJEQF010000082.1"/>
</dbReference>
<feature type="transmembrane region" description="Helical" evidence="7">
    <location>
        <begin position="31"/>
        <end position="55"/>
    </location>
</feature>
<comment type="caution">
    <text evidence="10">The sequence shown here is derived from an EMBL/GenBank/DDBJ whole genome shotgun (WGS) entry which is preliminary data.</text>
</comment>
<dbReference type="SUPFAM" id="SSF52540">
    <property type="entry name" value="P-loop containing nucleoside triphosphate hydrolases"/>
    <property type="match status" value="1"/>
</dbReference>
<feature type="domain" description="ABC transporter" evidence="8">
    <location>
        <begin position="348"/>
        <end position="576"/>
    </location>
</feature>
<evidence type="ECO:0000313" key="10">
    <source>
        <dbReference type="EMBL" id="MCC2169281.1"/>
    </source>
</evidence>
<dbReference type="EMBL" id="JAJEQF010000082">
    <property type="protein sequence ID" value="MCC2169281.1"/>
    <property type="molecule type" value="Genomic_DNA"/>
</dbReference>
<dbReference type="Gene3D" id="1.20.1560.10">
    <property type="entry name" value="ABC transporter type 1, transmembrane domain"/>
    <property type="match status" value="1"/>
</dbReference>
<dbReference type="InterPro" id="IPR017871">
    <property type="entry name" value="ABC_transporter-like_CS"/>
</dbReference>
<feature type="transmembrane region" description="Helical" evidence="7">
    <location>
        <begin position="152"/>
        <end position="184"/>
    </location>
</feature>
<sequence length="591" mass="65969">MRNIKRITEVMKIWNCKRALGLLKQIYRENLFSAVLSLIVIILLAVVGVMPSFLIGKIIDMAAAGRIDGLFMLNVGLILALGGGKILEIVQEYITAESSISVANSLTDRIMERLMHAETAWLSGQKRGEILQAVSDDVETVKRISVSTLPQFLYMLLVAVTSTVTIARVYYPVLLVAAIVYPLYLLPLGKNSRMQENAERSLRDVKAKSRGFIIETFENIKDIKIYGAEQASTEVFGGLQEQWSEDIKQKYVAVNMFKSVPRVLAALGPALVYIFAGIAVIHGNLSIGSVVTLAALLPKLSEPIRAYSGFYIDINVVEKIGEKFQQFLSAPREIQYDLPEREMAFDTVEFADVSLKNERGTVLDGISFRIEKGEKIAIVGETGCGKTTLLKMIVGLVRPNAGKVKVGGENIAEVNCRQLREHVRVILQENYVFDSSIVKNMGYLSDCSEAEIDEMCRALGLEEVVKSNAGDLGENLNTVSGGERQRINIGRSLLCPFDMLLMDEPTSELDPKMEETVMDFIFETAKERTVIYTAHKLKTLQYADKILYLKKGKIEDFGKTEEVIRRNRYFEKYTESAAFQDSEQFVEGGAR</sequence>
<dbReference type="SMART" id="SM00382">
    <property type="entry name" value="AAA"/>
    <property type="match status" value="1"/>
</dbReference>
<dbReference type="PROSITE" id="PS00211">
    <property type="entry name" value="ABC_TRANSPORTER_1"/>
    <property type="match status" value="1"/>
</dbReference>
<dbReference type="PROSITE" id="PS50893">
    <property type="entry name" value="ABC_TRANSPORTER_2"/>
    <property type="match status" value="1"/>
</dbReference>
<dbReference type="GO" id="GO:0005886">
    <property type="term" value="C:plasma membrane"/>
    <property type="evidence" value="ECO:0007669"/>
    <property type="project" value="UniProtKB-SubCell"/>
</dbReference>
<name>A0AAE3DPG0_9FIRM</name>
<dbReference type="CDD" id="cd03228">
    <property type="entry name" value="ABCC_MRP_Like"/>
    <property type="match status" value="1"/>
</dbReference>
<evidence type="ECO:0000256" key="2">
    <source>
        <dbReference type="ARBA" id="ARBA00022692"/>
    </source>
</evidence>
<dbReference type="GO" id="GO:0016887">
    <property type="term" value="F:ATP hydrolysis activity"/>
    <property type="evidence" value="ECO:0007669"/>
    <property type="project" value="InterPro"/>
</dbReference>
<evidence type="ECO:0000256" key="4">
    <source>
        <dbReference type="ARBA" id="ARBA00022840"/>
    </source>
</evidence>
<keyword evidence="5 7" id="KW-1133">Transmembrane helix</keyword>
<evidence type="ECO:0000313" key="11">
    <source>
        <dbReference type="Proteomes" id="UP001199355"/>
    </source>
</evidence>
<keyword evidence="6 7" id="KW-0472">Membrane</keyword>
<keyword evidence="4 10" id="KW-0067">ATP-binding</keyword>
<dbReference type="InterPro" id="IPR036640">
    <property type="entry name" value="ABC1_TM_sf"/>
</dbReference>
<dbReference type="Gene3D" id="3.40.50.300">
    <property type="entry name" value="P-loop containing nucleotide triphosphate hydrolases"/>
    <property type="match status" value="1"/>
</dbReference>
<dbReference type="Pfam" id="PF00005">
    <property type="entry name" value="ABC_tran"/>
    <property type="match status" value="1"/>
</dbReference>
<dbReference type="InterPro" id="IPR003593">
    <property type="entry name" value="AAA+_ATPase"/>
</dbReference>
<accession>A0AAE3DPG0</accession>
<dbReference type="InterPro" id="IPR027417">
    <property type="entry name" value="P-loop_NTPase"/>
</dbReference>
<organism evidence="10 11">
    <name type="scientific">Gallintestinimicrobium propionicum</name>
    <dbReference type="NCBI Taxonomy" id="2981770"/>
    <lineage>
        <taxon>Bacteria</taxon>
        <taxon>Bacillati</taxon>
        <taxon>Bacillota</taxon>
        <taxon>Clostridia</taxon>
        <taxon>Lachnospirales</taxon>
        <taxon>Lachnospiraceae</taxon>
        <taxon>Gallintestinimicrobium</taxon>
    </lineage>
</organism>
<dbReference type="PROSITE" id="PS50929">
    <property type="entry name" value="ABC_TM1F"/>
    <property type="match status" value="1"/>
</dbReference>
<dbReference type="InterPro" id="IPR011527">
    <property type="entry name" value="ABC1_TM_dom"/>
</dbReference>
<dbReference type="CDD" id="cd07346">
    <property type="entry name" value="ABC_6TM_exporters"/>
    <property type="match status" value="1"/>
</dbReference>
<keyword evidence="2 7" id="KW-0812">Transmembrane</keyword>
<evidence type="ECO:0000256" key="1">
    <source>
        <dbReference type="ARBA" id="ARBA00004651"/>
    </source>
</evidence>
<evidence type="ECO:0000259" key="9">
    <source>
        <dbReference type="PROSITE" id="PS50929"/>
    </source>
</evidence>
<feature type="transmembrane region" description="Helical" evidence="7">
    <location>
        <begin position="270"/>
        <end position="297"/>
    </location>
</feature>
<evidence type="ECO:0000256" key="7">
    <source>
        <dbReference type="SAM" id="Phobius"/>
    </source>
</evidence>
<dbReference type="GO" id="GO:0005524">
    <property type="term" value="F:ATP binding"/>
    <property type="evidence" value="ECO:0007669"/>
    <property type="project" value="UniProtKB-KW"/>
</dbReference>
<dbReference type="AlphaFoldDB" id="A0AAE3DPG0"/>
<dbReference type="Proteomes" id="UP001199355">
    <property type="component" value="Unassembled WGS sequence"/>
</dbReference>
<reference evidence="10 11" key="1">
    <citation type="submission" date="2021-10" db="EMBL/GenBank/DDBJ databases">
        <title>Anaerobic single-cell dispensing facilitates the cultivation of human gut bacteria.</title>
        <authorList>
            <person name="Afrizal A."/>
        </authorList>
    </citation>
    <scope>NUCLEOTIDE SEQUENCE [LARGE SCALE GENOMIC DNA]</scope>
    <source>
        <strain evidence="10 11">CLA-AA-H244</strain>
    </source>
</reference>
<dbReference type="PANTHER" id="PTHR43394:SF1">
    <property type="entry name" value="ATP-BINDING CASSETTE SUB-FAMILY B MEMBER 10, MITOCHONDRIAL"/>
    <property type="match status" value="1"/>
</dbReference>
<dbReference type="GO" id="GO:0015421">
    <property type="term" value="F:ABC-type oligopeptide transporter activity"/>
    <property type="evidence" value="ECO:0007669"/>
    <property type="project" value="TreeGrafter"/>
</dbReference>